<sequence length="561" mass="61824">MAPVYYRSREKDLDIPQLDLLTLLFVVTESTVCLAKEDTKVHVEAANPHNFVTKSDARDLVKRVAYALREQFDVGRHAPGKDVVLSICNGSVFLPNLFYAVLAAGGIFSSASTSFTAPEIARQIDDGGASVLVCSADCLEVTIAAAKLSGIAAQRIIVLDNDRPGRFRLLQADNSRDVLAACKGQKLNWPRIEDPKILASQTIALLYSSGTTGLPKGVRIAHQGLVANLVVTMHVARKFKKRDPTFRFDTIAHLPMGIAGIDMYSTNPFYMGGTTYWMPKYEFHAFIEYHRRYRPGFQFTVPPVWLRIAKSAEVTDHFDGLRVATTGSAPLGYATAQQVRQKLGRGNALMTQTYGTTETSGSVCSQDYHIVDETWSVGDLCPNTTARLVDEQDQDVPPNEPGELLLAGPILSQGYHNRPDINKDAFLDGFYRTGDIATIINNRVYIVDRKKELIKYKAMQIAPAELEALLISHPKIADAAVIGVWDAAQQTEVPRAYVVHAVGASNITEKEVRDFVKNNLAPYKQLRGGVVFLPEIPKSMSGKILRKELRAAAEPAPRPKL</sequence>
<name>A0A2G5HHC0_CERBT</name>
<dbReference type="Proteomes" id="UP001302367">
    <property type="component" value="Chromosome 7"/>
</dbReference>
<protein>
    <submittedName>
        <fullName evidence="5">Putative acyl-coenzyme A synthetase</fullName>
    </submittedName>
</protein>
<evidence type="ECO:0000313" key="8">
    <source>
        <dbReference type="Proteomes" id="UP001302367"/>
    </source>
</evidence>
<evidence type="ECO:0000313" key="6">
    <source>
        <dbReference type="EMBL" id="WPB05863.1"/>
    </source>
</evidence>
<dbReference type="InterPro" id="IPR025110">
    <property type="entry name" value="AMP-bd_C"/>
</dbReference>
<comment type="similarity">
    <text evidence="1">Belongs to the ATP-dependent AMP-binding enzyme family.</text>
</comment>
<dbReference type="SUPFAM" id="SSF56801">
    <property type="entry name" value="Acetyl-CoA synthetase-like"/>
    <property type="match status" value="1"/>
</dbReference>
<dbReference type="Pfam" id="PF13193">
    <property type="entry name" value="AMP-binding_C"/>
    <property type="match status" value="1"/>
</dbReference>
<evidence type="ECO:0000256" key="1">
    <source>
        <dbReference type="ARBA" id="ARBA00006432"/>
    </source>
</evidence>
<evidence type="ECO:0000259" key="3">
    <source>
        <dbReference type="Pfam" id="PF00501"/>
    </source>
</evidence>
<dbReference type="InterPro" id="IPR000873">
    <property type="entry name" value="AMP-dep_synth/lig_dom"/>
</dbReference>
<dbReference type="InterPro" id="IPR042099">
    <property type="entry name" value="ANL_N_sf"/>
</dbReference>
<dbReference type="AlphaFoldDB" id="A0A2G5HHC0"/>
<dbReference type="Proteomes" id="UP000230605">
    <property type="component" value="Chromosome 7"/>
</dbReference>
<reference evidence="6 8" key="2">
    <citation type="submission" date="2023-09" db="EMBL/GenBank/DDBJ databases">
        <title>Complete-Gapless Cercospora beticola genome.</title>
        <authorList>
            <person name="Wyatt N.A."/>
            <person name="Spanner R.E."/>
            <person name="Bolton M.D."/>
        </authorList>
    </citation>
    <scope>NUCLEOTIDE SEQUENCE [LARGE SCALE GENOMIC DNA]</scope>
    <source>
        <strain evidence="6">Cb09-40</strain>
    </source>
</reference>
<reference evidence="5 7" key="1">
    <citation type="submission" date="2015-10" db="EMBL/GenBank/DDBJ databases">
        <title>The cercosporin biosynthetic gene cluster was horizontally transferred to several fungal lineages and shown to be expanded in Cercospora beticola based on microsynteny with recipient genomes.</title>
        <authorList>
            <person name="De Jonge R."/>
            <person name="Ebert M.K."/>
            <person name="Suttle J.C."/>
            <person name="Jurick Ii W.M."/>
            <person name="Secor G.A."/>
            <person name="Thomma B.P."/>
            <person name="Van De Peer Y."/>
            <person name="Bolton M.D."/>
        </authorList>
    </citation>
    <scope>NUCLEOTIDE SEQUENCE [LARGE SCALE GENOMIC DNA]</scope>
    <source>
        <strain evidence="5 7">09-40</strain>
    </source>
</reference>
<dbReference type="PANTHER" id="PTHR24096">
    <property type="entry name" value="LONG-CHAIN-FATTY-ACID--COA LIGASE"/>
    <property type="match status" value="1"/>
</dbReference>
<dbReference type="PROSITE" id="PS00455">
    <property type="entry name" value="AMP_BINDING"/>
    <property type="match status" value="1"/>
</dbReference>
<dbReference type="FunFam" id="3.30.300.30:FF:000007">
    <property type="entry name" value="4-coumarate--CoA ligase 2"/>
    <property type="match status" value="1"/>
</dbReference>
<dbReference type="InterPro" id="IPR045851">
    <property type="entry name" value="AMP-bd_C_sf"/>
</dbReference>
<feature type="domain" description="AMP-dependent synthetase/ligase" evidence="3">
    <location>
        <begin position="47"/>
        <end position="416"/>
    </location>
</feature>
<accession>A0A2G5HHC0</accession>
<dbReference type="PANTHER" id="PTHR24096:SF149">
    <property type="entry name" value="AMP-BINDING DOMAIN-CONTAINING PROTEIN-RELATED"/>
    <property type="match status" value="1"/>
</dbReference>
<feature type="domain" description="AMP-binding enzyme C-terminal" evidence="4">
    <location>
        <begin position="465"/>
        <end position="543"/>
    </location>
</feature>
<organism evidence="5 7">
    <name type="scientific">Cercospora beticola</name>
    <name type="common">Sugarbeet leaf spot fungus</name>
    <dbReference type="NCBI Taxonomy" id="122368"/>
    <lineage>
        <taxon>Eukaryota</taxon>
        <taxon>Fungi</taxon>
        <taxon>Dikarya</taxon>
        <taxon>Ascomycota</taxon>
        <taxon>Pezizomycotina</taxon>
        <taxon>Dothideomycetes</taxon>
        <taxon>Dothideomycetidae</taxon>
        <taxon>Mycosphaerellales</taxon>
        <taxon>Mycosphaerellaceae</taxon>
        <taxon>Cercospora</taxon>
    </lineage>
</organism>
<dbReference type="GO" id="GO:0019748">
    <property type="term" value="P:secondary metabolic process"/>
    <property type="evidence" value="ECO:0007669"/>
    <property type="project" value="TreeGrafter"/>
</dbReference>
<dbReference type="Gene3D" id="3.30.300.30">
    <property type="match status" value="1"/>
</dbReference>
<gene>
    <name evidence="5" type="ORF">CB0940_09795</name>
    <name evidence="6" type="ORF">RHO25_010517</name>
</gene>
<dbReference type="OrthoDB" id="1898221at2759"/>
<dbReference type="InterPro" id="IPR020845">
    <property type="entry name" value="AMP-binding_CS"/>
</dbReference>
<evidence type="ECO:0000256" key="2">
    <source>
        <dbReference type="ARBA" id="ARBA00022598"/>
    </source>
</evidence>
<proteinExistence type="inferred from homology"/>
<evidence type="ECO:0000313" key="5">
    <source>
        <dbReference type="EMBL" id="PIA91623.1"/>
    </source>
</evidence>
<keyword evidence="2" id="KW-0436">Ligase</keyword>
<dbReference type="EMBL" id="CP134190">
    <property type="protein sequence ID" value="WPB05863.1"/>
    <property type="molecule type" value="Genomic_DNA"/>
</dbReference>
<dbReference type="Gene3D" id="3.40.50.12780">
    <property type="entry name" value="N-terminal domain of ligase-like"/>
    <property type="match status" value="1"/>
</dbReference>
<dbReference type="GO" id="GO:0016405">
    <property type="term" value="F:CoA-ligase activity"/>
    <property type="evidence" value="ECO:0007669"/>
    <property type="project" value="TreeGrafter"/>
</dbReference>
<evidence type="ECO:0000259" key="4">
    <source>
        <dbReference type="Pfam" id="PF13193"/>
    </source>
</evidence>
<dbReference type="Pfam" id="PF00501">
    <property type="entry name" value="AMP-binding"/>
    <property type="match status" value="1"/>
</dbReference>
<evidence type="ECO:0000313" key="7">
    <source>
        <dbReference type="Proteomes" id="UP000230605"/>
    </source>
</evidence>
<dbReference type="EMBL" id="LKMD01000106">
    <property type="protein sequence ID" value="PIA91623.1"/>
    <property type="molecule type" value="Genomic_DNA"/>
</dbReference>
<keyword evidence="8" id="KW-1185">Reference proteome</keyword>